<organism evidence="3 4">
    <name type="scientific">Viridothelium virens</name>
    <name type="common">Speckled blister lichen</name>
    <name type="synonym">Trypethelium virens</name>
    <dbReference type="NCBI Taxonomy" id="1048519"/>
    <lineage>
        <taxon>Eukaryota</taxon>
        <taxon>Fungi</taxon>
        <taxon>Dikarya</taxon>
        <taxon>Ascomycota</taxon>
        <taxon>Pezizomycotina</taxon>
        <taxon>Dothideomycetes</taxon>
        <taxon>Dothideomycetes incertae sedis</taxon>
        <taxon>Trypetheliales</taxon>
        <taxon>Trypetheliaceae</taxon>
        <taxon>Viridothelium</taxon>
    </lineage>
</organism>
<accession>A0A6A6H3I2</accession>
<dbReference type="EMBL" id="ML991813">
    <property type="protein sequence ID" value="KAF2232654.1"/>
    <property type="molecule type" value="Genomic_DNA"/>
</dbReference>
<keyword evidence="4" id="KW-1185">Reference proteome</keyword>
<keyword evidence="1" id="KW-0472">Membrane</keyword>
<feature type="transmembrane region" description="Helical" evidence="1">
    <location>
        <begin position="179"/>
        <end position="203"/>
    </location>
</feature>
<gene>
    <name evidence="3" type="ORF">EV356DRAFT_578157</name>
</gene>
<feature type="chain" id="PRO_5025509568" evidence="2">
    <location>
        <begin position="23"/>
        <end position="208"/>
    </location>
</feature>
<evidence type="ECO:0000313" key="4">
    <source>
        <dbReference type="Proteomes" id="UP000800092"/>
    </source>
</evidence>
<proteinExistence type="predicted"/>
<dbReference type="AlphaFoldDB" id="A0A6A6H3I2"/>
<feature type="signal peptide" evidence="2">
    <location>
        <begin position="1"/>
        <end position="22"/>
    </location>
</feature>
<evidence type="ECO:0000313" key="3">
    <source>
        <dbReference type="EMBL" id="KAF2232654.1"/>
    </source>
</evidence>
<keyword evidence="2" id="KW-0732">Signal</keyword>
<keyword evidence="1" id="KW-0812">Transmembrane</keyword>
<name>A0A6A6H3I2_VIRVR</name>
<sequence>MKFPTTLALGVALATQAVTVIAEPSHDRTLAFSPKDQNTVINRWNKGEIAGYLAGFSNELLAIHENILNNTLPLKNQTEALLEAIHEGHVGFIAPVFKHEEEILDKGIETVKAGGQTPAEIMRIIRDVTKKVNDVKERYSAFRHLGTLHPRQQWLEDIAMNPYTFDLAEAMEPIVASPILPGAIGTVIAIGMAGGITAGVLVAKSAAG</sequence>
<dbReference type="Proteomes" id="UP000800092">
    <property type="component" value="Unassembled WGS sequence"/>
</dbReference>
<keyword evidence="1" id="KW-1133">Transmembrane helix</keyword>
<evidence type="ECO:0000256" key="2">
    <source>
        <dbReference type="SAM" id="SignalP"/>
    </source>
</evidence>
<reference evidence="3" key="1">
    <citation type="journal article" date="2020" name="Stud. Mycol.">
        <title>101 Dothideomycetes genomes: a test case for predicting lifestyles and emergence of pathogens.</title>
        <authorList>
            <person name="Haridas S."/>
            <person name="Albert R."/>
            <person name="Binder M."/>
            <person name="Bloem J."/>
            <person name="Labutti K."/>
            <person name="Salamov A."/>
            <person name="Andreopoulos B."/>
            <person name="Baker S."/>
            <person name="Barry K."/>
            <person name="Bills G."/>
            <person name="Bluhm B."/>
            <person name="Cannon C."/>
            <person name="Castanera R."/>
            <person name="Culley D."/>
            <person name="Daum C."/>
            <person name="Ezra D."/>
            <person name="Gonzalez J."/>
            <person name="Henrissat B."/>
            <person name="Kuo A."/>
            <person name="Liang C."/>
            <person name="Lipzen A."/>
            <person name="Lutzoni F."/>
            <person name="Magnuson J."/>
            <person name="Mondo S."/>
            <person name="Nolan M."/>
            <person name="Ohm R."/>
            <person name="Pangilinan J."/>
            <person name="Park H.-J."/>
            <person name="Ramirez L."/>
            <person name="Alfaro M."/>
            <person name="Sun H."/>
            <person name="Tritt A."/>
            <person name="Yoshinaga Y."/>
            <person name="Zwiers L.-H."/>
            <person name="Turgeon B."/>
            <person name="Goodwin S."/>
            <person name="Spatafora J."/>
            <person name="Crous P."/>
            <person name="Grigoriev I."/>
        </authorList>
    </citation>
    <scope>NUCLEOTIDE SEQUENCE</scope>
    <source>
        <strain evidence="3">Tuck. ex Michener</strain>
    </source>
</reference>
<protein>
    <submittedName>
        <fullName evidence="3">Uncharacterized protein</fullName>
    </submittedName>
</protein>
<evidence type="ECO:0000256" key="1">
    <source>
        <dbReference type="SAM" id="Phobius"/>
    </source>
</evidence>